<sequence>MGGKTSGADRGLWRGAHVQAPPCQRASASSDSLVRVIIPDTAIRCHDRGVPTHSPRWLRYLASTARWALGILLAFWLLLALAWATLHWWIVPRIDDWRPLLQQQAQKALGLPVRVQALRAHSNGVLPTLELQGVQLLDAGGRQALQLPRVLIALSPRSLLRLGLSQLYVEAPALQLRRDAQGRVFVAGLPLTQGSDDGSVLDWLLSQTEVVVRGGRLEWLDEQRALPAVQLSDVDLVLRGGAWRHVLRLDATPPEHWGARFSLRARLQEPLWGPLGKAWTGWSGQWYAELPEVDLVRLAPYLDLQGVQVQDGRGALRAWADVQQGRVARVVTDLALRRAQVQWARALQPLALQELTLRAVAEPLDDGLQLGAENLRVRTGDGLAWQSKALSWRVQGQGAQRQQRLQAEVLDLALLARIAERLPLDASLREALAQYGPEGRIHDLHAQWRGEDDAVSAYAVRGRASGLALGRDAAGGCAPEVFGLRGASGSFELTEAGGSAELSIRDGQLLLPGVFEDPCVPVQSLQAGVRWQIDGDRIRVDSENLRFANADAEGRARLHWRTGEGAQSRLPGVLDLSGTLVRADGTRVHRYLPLAVDAEARHYVRDAITAGASKEVNFRVRGDLADLPFANGEVGEFHIAARIRNATLVYVPRALQAPGDKPWPALSGLSGMLVFDRASMRVDGAAGQVLGRPRLKVLQVNARIPDLESPQLQVQGEVQGPLAEMLAFVRGSQVADLTEGALDQMQARGEAALQLQLRLPIAALQRSRVEGRIELAGNELRPAPGAPLLTQLHGAVVFSERGFTLEQVRGQALGGALRLAGGLQPPPDGGAPLLQLQASGSASSAGLQAAAGEGGLTARLAARMQGSTDYTLTLGMHHGLPELLLVSDLRGMALDLPAPLGKTAEQTRALRYQNRVSNAGGELREHLQLDAGAVLSLSYLQKPGAPGQAPQVLAGQVVLGEGRAVAGASGVQAVVRLDALDLDAWEALEAPAAGPRPPRSPWQPDTLDLQVGTLTVRQRQLHEVSAHARARGESWSADLVARELQGQLAYHAPDAAQPQGLVRARLARLSWPRAEQAQMDRLLDAEAGELPALDVQVQDFELHGHHLGQLDLQAVNRNTEDGQREWRLSRLNLEMPEASFSSSGNWALLGHAGPDARRRTVLKFELRVRDSGELLARLGMPGVLRRGAGELQGRIGWLGSPVAPDYPSMTGAMKLDMQSGQFLKADPGLSKLLGVLSLQALPRRFSLDFRDVFSAGFSFDFVRADLQIEEGVARTNNLQMKGVNAAVLMEGTADIAHETQDLHVVVVPELNTLTASLVATAINPVVGLGSFLAQFVLGDRLVKAATREFQIEGTWSEPQVRALRSGADGAATNKEEQP</sequence>
<reference evidence="3 4" key="1">
    <citation type="submission" date="2019-07" db="EMBL/GenBank/DDBJ databases">
        <title>Complete genome sequence of Comamonas sp. NLF 7-7 isolated from livestock.</title>
        <authorList>
            <person name="Kim D.H."/>
            <person name="Kim J.G."/>
        </authorList>
    </citation>
    <scope>NUCLEOTIDE SEQUENCE [LARGE SCALE GENOMIC DNA]</scope>
    <source>
        <strain evidence="3 4">NLF 7-7</strain>
    </source>
</reference>
<dbReference type="Pfam" id="PF13116">
    <property type="entry name" value="YhdP"/>
    <property type="match status" value="1"/>
</dbReference>
<evidence type="ECO:0000313" key="4">
    <source>
        <dbReference type="Proteomes" id="UP000321199"/>
    </source>
</evidence>
<feature type="domain" description="YhdP central" evidence="2">
    <location>
        <begin position="65"/>
        <end position="1360"/>
    </location>
</feature>
<keyword evidence="4" id="KW-1185">Reference proteome</keyword>
<dbReference type="EMBL" id="CP042344">
    <property type="protein sequence ID" value="QEA12724.1"/>
    <property type="molecule type" value="Genomic_DNA"/>
</dbReference>
<evidence type="ECO:0000313" key="3">
    <source>
        <dbReference type="EMBL" id="QEA12724.1"/>
    </source>
</evidence>
<dbReference type="PANTHER" id="PTHR38690">
    <property type="entry name" value="PROTEASE-RELATED"/>
    <property type="match status" value="1"/>
</dbReference>
<name>A0A5B8RVM1_9BURK</name>
<dbReference type="PANTHER" id="PTHR38690:SF1">
    <property type="entry name" value="PROTEASE"/>
    <property type="match status" value="1"/>
</dbReference>
<organism evidence="3 4">
    <name type="scientific">Comamonas flocculans</name>
    <dbReference type="NCBI Taxonomy" id="2597701"/>
    <lineage>
        <taxon>Bacteria</taxon>
        <taxon>Pseudomonadati</taxon>
        <taxon>Pseudomonadota</taxon>
        <taxon>Betaproteobacteria</taxon>
        <taxon>Burkholderiales</taxon>
        <taxon>Comamonadaceae</taxon>
        <taxon>Comamonas</taxon>
    </lineage>
</organism>
<dbReference type="OrthoDB" id="8521382at2"/>
<keyword evidence="1" id="KW-0812">Transmembrane</keyword>
<feature type="transmembrane region" description="Helical" evidence="1">
    <location>
        <begin position="67"/>
        <end position="90"/>
    </location>
</feature>
<keyword evidence="1" id="KW-0472">Membrane</keyword>
<dbReference type="InterPro" id="IPR011836">
    <property type="entry name" value="YhdP"/>
</dbReference>
<gene>
    <name evidence="3" type="ORF">FOZ74_06625</name>
</gene>
<keyword evidence="1" id="KW-1133">Transmembrane helix</keyword>
<dbReference type="KEGG" id="cof:FOZ74_06625"/>
<dbReference type="Proteomes" id="UP000321199">
    <property type="component" value="Chromosome"/>
</dbReference>
<proteinExistence type="predicted"/>
<evidence type="ECO:0000256" key="1">
    <source>
        <dbReference type="SAM" id="Phobius"/>
    </source>
</evidence>
<protein>
    <submittedName>
        <fullName evidence="3">TIGR02099 family protein</fullName>
    </submittedName>
</protein>
<dbReference type="NCBIfam" id="TIGR02099">
    <property type="entry name" value="YhdP family protein"/>
    <property type="match status" value="1"/>
</dbReference>
<evidence type="ECO:0000259" key="2">
    <source>
        <dbReference type="Pfam" id="PF13116"/>
    </source>
</evidence>
<dbReference type="InterPro" id="IPR025263">
    <property type="entry name" value="YhdP_central"/>
</dbReference>
<accession>A0A5B8RVM1</accession>